<dbReference type="Proteomes" id="UP000752696">
    <property type="component" value="Unassembled WGS sequence"/>
</dbReference>
<keyword evidence="2" id="KW-1185">Reference proteome</keyword>
<organism evidence="1 2">
    <name type="scientific">Heterotrigona itama</name>
    <dbReference type="NCBI Taxonomy" id="395501"/>
    <lineage>
        <taxon>Eukaryota</taxon>
        <taxon>Metazoa</taxon>
        <taxon>Ecdysozoa</taxon>
        <taxon>Arthropoda</taxon>
        <taxon>Hexapoda</taxon>
        <taxon>Insecta</taxon>
        <taxon>Pterygota</taxon>
        <taxon>Neoptera</taxon>
        <taxon>Endopterygota</taxon>
        <taxon>Hymenoptera</taxon>
        <taxon>Apocrita</taxon>
        <taxon>Aculeata</taxon>
        <taxon>Apoidea</taxon>
        <taxon>Anthophila</taxon>
        <taxon>Apidae</taxon>
        <taxon>Heterotrigona</taxon>
    </lineage>
</organism>
<reference evidence="1" key="1">
    <citation type="submission" date="2020-07" db="EMBL/GenBank/DDBJ databases">
        <authorList>
            <person name="Nazaruddin N."/>
        </authorList>
    </citation>
    <scope>NUCLEOTIDE SEQUENCE</scope>
</reference>
<evidence type="ECO:0000313" key="1">
    <source>
        <dbReference type="EMBL" id="CAD1468780.1"/>
    </source>
</evidence>
<name>A0A6V7GU79_9HYME</name>
<accession>A0A6V7GU79</accession>
<comment type="caution">
    <text evidence="1">The sequence shown here is derived from an EMBL/GenBank/DDBJ whole genome shotgun (WGS) entry which is preliminary data.</text>
</comment>
<protein>
    <submittedName>
        <fullName evidence="1">Uncharacterized protein</fullName>
    </submittedName>
</protein>
<gene>
    <name evidence="1" type="ORF">MHI_LOCUS67787</name>
</gene>
<proteinExistence type="predicted"/>
<dbReference type="EMBL" id="CAJDYZ010001331">
    <property type="protein sequence ID" value="CAD1468780.1"/>
    <property type="molecule type" value="Genomic_DNA"/>
</dbReference>
<sequence length="60" mass="7049">MEHGRISVLASRVAIQNPPRKLTCETNRLNVQDRRFIENEIFVVNKFVAFERLGIPKRLK</sequence>
<evidence type="ECO:0000313" key="2">
    <source>
        <dbReference type="Proteomes" id="UP000752696"/>
    </source>
</evidence>
<feature type="non-terminal residue" evidence="1">
    <location>
        <position position="60"/>
    </location>
</feature>
<dbReference type="AlphaFoldDB" id="A0A6V7GU79"/>